<dbReference type="PANTHER" id="PTHR11373">
    <property type="entry name" value="DEOXYNUCLEOSIDE TRIPHOSPHATE TRIPHOSPHOHYDROLASE"/>
    <property type="match status" value="1"/>
</dbReference>
<dbReference type="GO" id="GO:0006203">
    <property type="term" value="P:dGTP catabolic process"/>
    <property type="evidence" value="ECO:0007669"/>
    <property type="project" value="TreeGrafter"/>
</dbReference>
<accession>A0A2T0VEW0</accession>
<dbReference type="InterPro" id="IPR026875">
    <property type="entry name" value="PHydrolase_assoc_dom"/>
</dbReference>
<sequence length="406" mass="46384">MDSMTFEFVKHKENEANKLAHRFHDEDVGRLGPGRSEFMRDYARVLYSSSFRRLQGKMQLLGVDQSQFNRNRLTHSLEVSQIARGLAIQLGLESSEVVETCSLIHDIGNPPYGHAGEKLLHHLAADAGGYEGNAQAFRVVRKLEKKHPTFDGLNLTLRTLWGITKYFYSQEENPKKFLYEDDYSFLLSEIESKGIERSKSIDAQIMDIADEIAYAAHDLEDALSAGLIVIGELVYEFKISKEYSDVAEHFKDIVKNTQRYAQSSNTLGTSEEYSMVFRKELTSRIVNSLMSDIGLVDRGEGEEIGYRSLGNLALGLKKLVFSTVLRKNHIQEYEMRGRKVIKGLFSIYDSDESNPRLELLPPELRARAGKEERKRLVCDYLSGMMDSYAAKEYIKYYGESDYNKLK</sequence>
<dbReference type="Gene3D" id="1.10.3210.10">
    <property type="entry name" value="Hypothetical protein af1432"/>
    <property type="match status" value="1"/>
</dbReference>
<keyword evidence="4" id="KW-1185">Reference proteome</keyword>
<dbReference type="NCBIfam" id="TIGR01353">
    <property type="entry name" value="dGTP_triPase"/>
    <property type="match status" value="1"/>
</dbReference>
<keyword evidence="1" id="KW-0378">Hydrolase</keyword>
<dbReference type="InterPro" id="IPR006674">
    <property type="entry name" value="HD_domain"/>
</dbReference>
<dbReference type="InterPro" id="IPR050135">
    <property type="entry name" value="dGTPase-like"/>
</dbReference>
<dbReference type="Proteomes" id="UP000239896">
    <property type="component" value="Unassembled WGS sequence"/>
</dbReference>
<evidence type="ECO:0000256" key="1">
    <source>
        <dbReference type="ARBA" id="ARBA00022801"/>
    </source>
</evidence>
<feature type="domain" description="HD" evidence="2">
    <location>
        <begin position="72"/>
        <end position="215"/>
    </location>
</feature>
<name>A0A2T0VEW0_9GAMM</name>
<dbReference type="EMBL" id="PVTM01000015">
    <property type="protein sequence ID" value="PRY68733.1"/>
    <property type="molecule type" value="Genomic_DNA"/>
</dbReference>
<reference evidence="3 4" key="1">
    <citation type="submission" date="2018-03" db="EMBL/GenBank/DDBJ databases">
        <title>Comparative analysis of microorganisms from saline springs in Andes Mountain Range, Colombia.</title>
        <authorList>
            <person name="Rubin E."/>
        </authorList>
    </citation>
    <scope>NUCLEOTIDE SEQUENCE [LARGE SCALE GENOMIC DNA]</scope>
    <source>
        <strain evidence="3 4">USBA 854</strain>
    </source>
</reference>
<dbReference type="PROSITE" id="PS51831">
    <property type="entry name" value="HD"/>
    <property type="match status" value="1"/>
</dbReference>
<dbReference type="PANTHER" id="PTHR11373:SF40">
    <property type="entry name" value="DEOXYGUANOSINETRIPHOSPHATE TRIPHOSPHOHYDROLASE-LIKE PROTEIN 2"/>
    <property type="match status" value="1"/>
</dbReference>
<evidence type="ECO:0000259" key="2">
    <source>
        <dbReference type="PROSITE" id="PS51831"/>
    </source>
</evidence>
<dbReference type="InterPro" id="IPR003607">
    <property type="entry name" value="HD/PDEase_dom"/>
</dbReference>
<organism evidence="3 4">
    <name type="scientific">Halomonas ventosae</name>
    <dbReference type="NCBI Taxonomy" id="229007"/>
    <lineage>
        <taxon>Bacteria</taxon>
        <taxon>Pseudomonadati</taxon>
        <taxon>Pseudomonadota</taxon>
        <taxon>Gammaproteobacteria</taxon>
        <taxon>Oceanospirillales</taxon>
        <taxon>Halomonadaceae</taxon>
        <taxon>Halomonas</taxon>
    </lineage>
</organism>
<dbReference type="SMART" id="SM00471">
    <property type="entry name" value="HDc"/>
    <property type="match status" value="1"/>
</dbReference>
<protein>
    <submittedName>
        <fullName evidence="3">dGTPase</fullName>
    </submittedName>
</protein>
<dbReference type="SUPFAM" id="SSF109604">
    <property type="entry name" value="HD-domain/PDEase-like"/>
    <property type="match status" value="1"/>
</dbReference>
<dbReference type="Pfam" id="PF01966">
    <property type="entry name" value="HD"/>
    <property type="match status" value="1"/>
</dbReference>
<dbReference type="AlphaFoldDB" id="A0A2T0VEW0"/>
<evidence type="ECO:0000313" key="4">
    <source>
        <dbReference type="Proteomes" id="UP000239896"/>
    </source>
</evidence>
<proteinExistence type="predicted"/>
<dbReference type="GO" id="GO:0008832">
    <property type="term" value="F:dGTPase activity"/>
    <property type="evidence" value="ECO:0007669"/>
    <property type="project" value="TreeGrafter"/>
</dbReference>
<dbReference type="InterPro" id="IPR006261">
    <property type="entry name" value="dGTPase"/>
</dbReference>
<dbReference type="CDD" id="cd00077">
    <property type="entry name" value="HDc"/>
    <property type="match status" value="1"/>
</dbReference>
<dbReference type="Pfam" id="PF13286">
    <property type="entry name" value="HD_assoc"/>
    <property type="match status" value="1"/>
</dbReference>
<comment type="caution">
    <text evidence="3">The sequence shown here is derived from an EMBL/GenBank/DDBJ whole genome shotgun (WGS) entry which is preliminary data.</text>
</comment>
<gene>
    <name evidence="3" type="ORF">BCL64_1159</name>
</gene>
<evidence type="ECO:0000313" key="3">
    <source>
        <dbReference type="EMBL" id="PRY68733.1"/>
    </source>
</evidence>